<name>A0A9P8T7R7_9ASCO</name>
<dbReference type="EMBL" id="JAEUBE010000137">
    <property type="protein sequence ID" value="KAH3669483.1"/>
    <property type="molecule type" value="Genomic_DNA"/>
</dbReference>
<proteinExistence type="predicted"/>
<protein>
    <submittedName>
        <fullName evidence="1">Uncharacterized protein</fullName>
    </submittedName>
</protein>
<dbReference type="Proteomes" id="UP000769157">
    <property type="component" value="Unassembled WGS sequence"/>
</dbReference>
<keyword evidence="2" id="KW-1185">Reference proteome</keyword>
<dbReference type="AlphaFoldDB" id="A0A9P8T7R7"/>
<sequence>MVLASLRPPSPVTALAQPLFITMAPMSLPPVLERTSLETCTGAANTLLVVKTAAAEAGTVDDRTDRSRASAFLTPVAMAPTLYPWG</sequence>
<reference evidence="1" key="1">
    <citation type="journal article" date="2021" name="Open Biol.">
        <title>Shared evolutionary footprints suggest mitochondrial oxidative damage underlies multiple complex I losses in fungi.</title>
        <authorList>
            <person name="Schikora-Tamarit M.A."/>
            <person name="Marcet-Houben M."/>
            <person name="Nosek J."/>
            <person name="Gabaldon T."/>
        </authorList>
    </citation>
    <scope>NUCLEOTIDE SEQUENCE</scope>
    <source>
        <strain evidence="1">CBS6075</strain>
    </source>
</reference>
<dbReference type="RefSeq" id="XP_046063746.1">
    <property type="nucleotide sequence ID" value="XM_046202384.1"/>
</dbReference>
<gene>
    <name evidence="1" type="ORF">OGAPHI_001604</name>
</gene>
<comment type="caution">
    <text evidence="1">The sequence shown here is derived from an EMBL/GenBank/DDBJ whole genome shotgun (WGS) entry which is preliminary data.</text>
</comment>
<reference evidence="1" key="2">
    <citation type="submission" date="2021-01" db="EMBL/GenBank/DDBJ databases">
        <authorList>
            <person name="Schikora-Tamarit M.A."/>
        </authorList>
    </citation>
    <scope>NUCLEOTIDE SEQUENCE</scope>
    <source>
        <strain evidence="1">CBS6075</strain>
    </source>
</reference>
<evidence type="ECO:0000313" key="2">
    <source>
        <dbReference type="Proteomes" id="UP000769157"/>
    </source>
</evidence>
<accession>A0A9P8T7R7</accession>
<evidence type="ECO:0000313" key="1">
    <source>
        <dbReference type="EMBL" id="KAH3669483.1"/>
    </source>
</evidence>
<dbReference type="GeneID" id="70233572"/>
<organism evidence="1 2">
    <name type="scientific">Ogataea philodendri</name>
    <dbReference type="NCBI Taxonomy" id="1378263"/>
    <lineage>
        <taxon>Eukaryota</taxon>
        <taxon>Fungi</taxon>
        <taxon>Dikarya</taxon>
        <taxon>Ascomycota</taxon>
        <taxon>Saccharomycotina</taxon>
        <taxon>Pichiomycetes</taxon>
        <taxon>Pichiales</taxon>
        <taxon>Pichiaceae</taxon>
        <taxon>Ogataea</taxon>
    </lineage>
</organism>